<feature type="region of interest" description="Disordered" evidence="1">
    <location>
        <begin position="77"/>
        <end position="97"/>
    </location>
</feature>
<dbReference type="Proteomes" id="UP000502136">
    <property type="component" value="Chromosome"/>
</dbReference>
<feature type="compositionally biased region" description="Low complexity" evidence="1">
    <location>
        <begin position="83"/>
        <end position="93"/>
    </location>
</feature>
<protein>
    <submittedName>
        <fullName evidence="2">Uncharacterized protein</fullName>
    </submittedName>
</protein>
<dbReference type="AlphaFoldDB" id="A0A6H2H0D0"/>
<dbReference type="EMBL" id="CP051428">
    <property type="protein sequence ID" value="QJC53107.1"/>
    <property type="molecule type" value="Genomic_DNA"/>
</dbReference>
<evidence type="ECO:0000313" key="2">
    <source>
        <dbReference type="EMBL" id="QJC53107.1"/>
    </source>
</evidence>
<dbReference type="KEGG" id="palr:HGI30_17020"/>
<evidence type="ECO:0000256" key="1">
    <source>
        <dbReference type="SAM" id="MobiDB-lite"/>
    </source>
</evidence>
<accession>A0A6H2H0D0</accession>
<dbReference type="RefSeq" id="WP_168908650.1">
    <property type="nucleotide sequence ID" value="NZ_CP051428.1"/>
</dbReference>
<reference evidence="2 3" key="1">
    <citation type="submission" date="2020-04" db="EMBL/GenBank/DDBJ databases">
        <title>Novel Paenibacillus strain UniB2 isolated from commercial digestive syrup.</title>
        <authorList>
            <person name="Thorat V."/>
            <person name="Kirdat K."/>
            <person name="Tiwarekar B."/>
            <person name="Yadav A."/>
        </authorList>
    </citation>
    <scope>NUCLEOTIDE SEQUENCE [LARGE SCALE GENOMIC DNA]</scope>
    <source>
        <strain evidence="2 3">UniB2</strain>
    </source>
</reference>
<sequence>MAKTDWKFNDVVTEADLNALGGEVNAASAHAAIVEGAHGATSQASPGKLMQRDAAGRVKVAAPAAADDAARKAEVDDAKAQLASHSSNSNAHVSESDRRLWNGGPGSGLNADTADGFHFDQDLQKAANPSFKSMTTTQGTSSGGQVHLMMKYNGNNYGAIGLDGPSVAGNGGGNLSFWTYDNSGAFITKGLDIARSTGNVTIPNKLNLGGGGGSNLNLADSPIYFRGQNASDGKHYAVYENAAGSTDGIRMVGNNTIRLGTFFDTLNWAPILSLNGPSSSNQSAVHIERHGHAKAVNSASSFPPAGITPAASIVNWQDHPAAVGLIVASRYMADASAILDVGTIGANAWQPFFKVTGVGNARVSGTLAVGFNGGSGRSNMNTQAVVDLAIGDHDTGLLWNGDNSISMYANSQQSAYWDATGVRVVKSFSVGGTKSAVVSTASYGDQLLYAVESPENRFEDFGESIVGEDGVSVISMDRIFLESVEIRGEDYQVFIQGMDEGAFYVPVRDSSSFVVKGKPNSRFMYRIVAWRRGYHSLRFNHAQGF</sequence>
<organism evidence="2 3">
    <name type="scientific">Paenibacillus albicereus</name>
    <dbReference type="NCBI Taxonomy" id="2726185"/>
    <lineage>
        <taxon>Bacteria</taxon>
        <taxon>Bacillati</taxon>
        <taxon>Bacillota</taxon>
        <taxon>Bacilli</taxon>
        <taxon>Bacillales</taxon>
        <taxon>Paenibacillaceae</taxon>
        <taxon>Paenibacillus</taxon>
    </lineage>
</organism>
<proteinExistence type="predicted"/>
<keyword evidence="3" id="KW-1185">Reference proteome</keyword>
<evidence type="ECO:0000313" key="3">
    <source>
        <dbReference type="Proteomes" id="UP000502136"/>
    </source>
</evidence>
<name>A0A6H2H0D0_9BACL</name>
<gene>
    <name evidence="2" type="ORF">HGI30_17020</name>
</gene>